<keyword evidence="3" id="KW-1185">Reference proteome</keyword>
<gene>
    <name evidence="2" type="ORF">QR685DRAFT_433329</name>
</gene>
<keyword evidence="1" id="KW-0812">Transmembrane</keyword>
<organism evidence="2 3">
    <name type="scientific">Neurospora intermedia</name>
    <dbReference type="NCBI Taxonomy" id="5142"/>
    <lineage>
        <taxon>Eukaryota</taxon>
        <taxon>Fungi</taxon>
        <taxon>Dikarya</taxon>
        <taxon>Ascomycota</taxon>
        <taxon>Pezizomycotina</taxon>
        <taxon>Sordariomycetes</taxon>
        <taxon>Sordariomycetidae</taxon>
        <taxon>Sordariales</taxon>
        <taxon>Sordariaceae</taxon>
        <taxon>Neurospora</taxon>
    </lineage>
</organism>
<reference evidence="2 3" key="1">
    <citation type="submission" date="2023-09" db="EMBL/GenBank/DDBJ databases">
        <title>Multi-omics analysis of a traditional fermented food reveals byproduct-associated fungal strains for waste-to-food upcycling.</title>
        <authorList>
            <consortium name="Lawrence Berkeley National Laboratory"/>
            <person name="Rekdal V.M."/>
            <person name="Villalobos-Escobedo J.M."/>
            <person name="Rodriguez-Valeron N."/>
            <person name="Garcia M.O."/>
            <person name="Vasquez D.P."/>
            <person name="Damayanti I."/>
            <person name="Sorensen P.M."/>
            <person name="Baidoo E.E."/>
            <person name="De Carvalho A.C."/>
            <person name="Riley R."/>
            <person name="Lipzen A."/>
            <person name="He G."/>
            <person name="Yan M."/>
            <person name="Haridas S."/>
            <person name="Daum C."/>
            <person name="Yoshinaga Y."/>
            <person name="Ng V."/>
            <person name="Grigoriev I.V."/>
            <person name="Munk R."/>
            <person name="Nuraida L."/>
            <person name="Wijaya C.H."/>
            <person name="Morales P.-C."/>
            <person name="Keasling J.D."/>
        </authorList>
    </citation>
    <scope>NUCLEOTIDE SEQUENCE [LARGE SCALE GENOMIC DNA]</scope>
    <source>
        <strain evidence="2 3">FGSC 2613</strain>
    </source>
</reference>
<feature type="transmembrane region" description="Helical" evidence="1">
    <location>
        <begin position="23"/>
        <end position="40"/>
    </location>
</feature>
<keyword evidence="1" id="KW-1133">Transmembrane helix</keyword>
<proteinExistence type="predicted"/>
<evidence type="ECO:0000256" key="1">
    <source>
        <dbReference type="SAM" id="Phobius"/>
    </source>
</evidence>
<evidence type="ECO:0000313" key="3">
    <source>
        <dbReference type="Proteomes" id="UP001451303"/>
    </source>
</evidence>
<dbReference type="Proteomes" id="UP001451303">
    <property type="component" value="Unassembled WGS sequence"/>
</dbReference>
<evidence type="ECO:0000313" key="2">
    <source>
        <dbReference type="EMBL" id="KAL0474171.1"/>
    </source>
</evidence>
<keyword evidence="1" id="KW-0472">Membrane</keyword>
<dbReference type="EMBL" id="JAVLET010000001">
    <property type="protein sequence ID" value="KAL0474171.1"/>
    <property type="molecule type" value="Genomic_DNA"/>
</dbReference>
<name>A0ABR3DQN6_NEUIN</name>
<accession>A0ABR3DQN6</accession>
<protein>
    <submittedName>
        <fullName evidence="2">Uncharacterized protein</fullName>
    </submittedName>
</protein>
<sequence length="59" mass="6787">KPTKDILAKKIISISTSTLANNISINFTTFATITYSILLYRRRIFIGLYCFNSNSIDFY</sequence>
<comment type="caution">
    <text evidence="2">The sequence shown here is derived from an EMBL/GenBank/DDBJ whole genome shotgun (WGS) entry which is preliminary data.</text>
</comment>
<feature type="non-terminal residue" evidence="2">
    <location>
        <position position="1"/>
    </location>
</feature>